<dbReference type="AlphaFoldDB" id="A0A7D5HNH9"/>
<dbReference type="EMBL" id="CP056030">
    <property type="protein sequence ID" value="QKZ04448.1"/>
    <property type="molecule type" value="Genomic_DNA"/>
</dbReference>
<dbReference type="Proteomes" id="UP000509568">
    <property type="component" value="Chromosome"/>
</dbReference>
<accession>A0A7D5HNH9</accession>
<sequence length="88" mass="8946">MAISNQRPDDSGMGPASRAPDTEDGLYPDTDGDLDHRADGDSDPLPTSNEPKVPGAKDRGVGSAQGSPDSVEQEAGLDDGLRPTGGNA</sequence>
<proteinExistence type="predicted"/>
<reference evidence="2 3" key="1">
    <citation type="submission" date="2020-06" db="EMBL/GenBank/DDBJ databases">
        <title>Pseudomonas eucalypticola sp. nov., an endophyte of Eucalyptus dunnii leaves with biocontrol ability of eucalyptus leaf blight.</title>
        <authorList>
            <person name="Liu Y."/>
            <person name="Song Z."/>
            <person name="Zeng H."/>
            <person name="Lu M."/>
            <person name="Wang X."/>
            <person name="Lian X."/>
            <person name="Zhang Q."/>
        </authorList>
    </citation>
    <scope>NUCLEOTIDE SEQUENCE [LARGE SCALE GENOMIC DNA]</scope>
    <source>
        <strain evidence="2 3">NP-1</strain>
    </source>
</reference>
<feature type="region of interest" description="Disordered" evidence="1">
    <location>
        <begin position="1"/>
        <end position="88"/>
    </location>
</feature>
<protein>
    <submittedName>
        <fullName evidence="2">Uncharacterized protein</fullName>
    </submittedName>
</protein>
<feature type="compositionally biased region" description="Acidic residues" evidence="1">
    <location>
        <begin position="22"/>
        <end position="32"/>
    </location>
</feature>
<evidence type="ECO:0000256" key="1">
    <source>
        <dbReference type="SAM" id="MobiDB-lite"/>
    </source>
</evidence>
<gene>
    <name evidence="2" type="ORF">HWQ56_11910</name>
</gene>
<evidence type="ECO:0000313" key="3">
    <source>
        <dbReference type="Proteomes" id="UP000509568"/>
    </source>
</evidence>
<keyword evidence="3" id="KW-1185">Reference proteome</keyword>
<evidence type="ECO:0000313" key="2">
    <source>
        <dbReference type="EMBL" id="QKZ04448.1"/>
    </source>
</evidence>
<organism evidence="2 3">
    <name type="scientific">Pseudomonas eucalypticola</name>
    <dbReference type="NCBI Taxonomy" id="2599595"/>
    <lineage>
        <taxon>Bacteria</taxon>
        <taxon>Pseudomonadati</taxon>
        <taxon>Pseudomonadota</taxon>
        <taxon>Gammaproteobacteria</taxon>
        <taxon>Pseudomonadales</taxon>
        <taxon>Pseudomonadaceae</taxon>
        <taxon>Pseudomonas</taxon>
    </lineage>
</organism>
<name>A0A7D5HNH9_9PSED</name>
<dbReference type="RefSeq" id="WP_176570607.1">
    <property type="nucleotide sequence ID" value="NZ_CP056030.1"/>
</dbReference>
<dbReference type="KEGG" id="pez:HWQ56_11910"/>